<dbReference type="InterPro" id="IPR017541">
    <property type="entry name" value="Exosort-XrtG"/>
</dbReference>
<feature type="transmembrane region" description="Helical" evidence="8">
    <location>
        <begin position="155"/>
        <end position="177"/>
    </location>
</feature>
<comment type="caution">
    <text evidence="9">The sequence shown here is derived from an EMBL/GenBank/DDBJ whole genome shotgun (WGS) entry which is preliminary data.</text>
</comment>
<keyword evidence="7 8" id="KW-0472">Membrane</keyword>
<dbReference type="NCBIfam" id="TIGR04178">
    <property type="entry name" value="exo_archaeo"/>
    <property type="match status" value="1"/>
</dbReference>
<evidence type="ECO:0000256" key="2">
    <source>
        <dbReference type="ARBA" id="ARBA00022475"/>
    </source>
</evidence>
<keyword evidence="2" id="KW-1003">Cell membrane</keyword>
<dbReference type="EMBL" id="AAUV01000054">
    <property type="protein sequence ID" value="EAV39258.1"/>
    <property type="molecule type" value="Genomic_DNA"/>
</dbReference>
<evidence type="ECO:0000256" key="1">
    <source>
        <dbReference type="ARBA" id="ARBA00004651"/>
    </source>
</evidence>
<dbReference type="AlphaFoldDB" id="A0NJN1"/>
<evidence type="ECO:0008006" key="11">
    <source>
        <dbReference type="Google" id="ProtNLM"/>
    </source>
</evidence>
<feature type="transmembrane region" description="Helical" evidence="8">
    <location>
        <begin position="28"/>
        <end position="45"/>
    </location>
</feature>
<evidence type="ECO:0000256" key="5">
    <source>
        <dbReference type="ARBA" id="ARBA00022801"/>
    </source>
</evidence>
<keyword evidence="5" id="KW-0378">Hydrolase</keyword>
<keyword evidence="3" id="KW-0645">Protease</keyword>
<dbReference type="Proteomes" id="UP000003346">
    <property type="component" value="Unassembled WGS sequence"/>
</dbReference>
<evidence type="ECO:0000256" key="3">
    <source>
        <dbReference type="ARBA" id="ARBA00022670"/>
    </source>
</evidence>
<evidence type="ECO:0000313" key="9">
    <source>
        <dbReference type="EMBL" id="EAV39258.1"/>
    </source>
</evidence>
<feature type="transmembrane region" description="Helical" evidence="8">
    <location>
        <begin position="124"/>
        <end position="149"/>
    </location>
</feature>
<evidence type="ECO:0000256" key="7">
    <source>
        <dbReference type="ARBA" id="ARBA00023136"/>
    </source>
</evidence>
<keyword evidence="4 8" id="KW-0812">Transmembrane</keyword>
<evidence type="ECO:0000313" key="10">
    <source>
        <dbReference type="Proteomes" id="UP000003346"/>
    </source>
</evidence>
<name>A0NJN1_OENOE</name>
<dbReference type="InterPro" id="IPR026392">
    <property type="entry name" value="Exo/Archaeosortase_dom"/>
</dbReference>
<dbReference type="GO" id="GO:0006508">
    <property type="term" value="P:proteolysis"/>
    <property type="evidence" value="ECO:0007669"/>
    <property type="project" value="UniProtKB-KW"/>
</dbReference>
<keyword evidence="6 8" id="KW-1133">Transmembrane helix</keyword>
<dbReference type="HOGENOM" id="CLU_1364439_0_0_9"/>
<feature type="transmembrane region" description="Helical" evidence="8">
    <location>
        <begin position="6"/>
        <end position="21"/>
    </location>
</feature>
<dbReference type="GO" id="GO:0008233">
    <property type="term" value="F:peptidase activity"/>
    <property type="evidence" value="ECO:0007669"/>
    <property type="project" value="UniProtKB-KW"/>
</dbReference>
<organism evidence="9 10">
    <name type="scientific">Oenococcus oeni ATCC BAA-1163</name>
    <dbReference type="NCBI Taxonomy" id="379360"/>
    <lineage>
        <taxon>Bacteria</taxon>
        <taxon>Bacillati</taxon>
        <taxon>Bacillota</taxon>
        <taxon>Bacilli</taxon>
        <taxon>Lactobacillales</taxon>
        <taxon>Lactobacillaceae</taxon>
        <taxon>Oenococcus</taxon>
    </lineage>
</organism>
<reference evidence="9 10" key="1">
    <citation type="submission" date="2006-11" db="EMBL/GenBank/DDBJ databases">
        <authorList>
            <consortium name="Laboratoire de Microbiologie (Universite Bourgogne)"/>
            <consortium name="GENOME Express"/>
            <consortium name="UMR Oenologie Ampelologie (Universite Bordeaux 2)"/>
            <person name="Guzzo J."/>
        </authorList>
    </citation>
    <scope>NUCLEOTIDE SEQUENCE [LARGE SCALE GENOMIC DNA]</scope>
    <source>
        <strain evidence="9 10">ATCC BAA-1163</strain>
    </source>
</reference>
<comment type="subcellular location">
    <subcellularLocation>
        <location evidence="1">Cell membrane</location>
        <topology evidence="1">Multi-pass membrane protein</topology>
    </subcellularLocation>
</comment>
<gene>
    <name evidence="9" type="ORF">OENOO_59004</name>
</gene>
<dbReference type="NCBIfam" id="TIGR03110">
    <property type="entry name" value="exosort_Gpos"/>
    <property type="match status" value="1"/>
</dbReference>
<accession>A0NJN1</accession>
<evidence type="ECO:0000256" key="4">
    <source>
        <dbReference type="ARBA" id="ARBA00022692"/>
    </source>
</evidence>
<proteinExistence type="predicted"/>
<feature type="transmembrane region" description="Helical" evidence="8">
    <location>
        <begin position="51"/>
        <end position="76"/>
    </location>
</feature>
<sequence>MLITTIILIGTIIWVYILSVLKRAKLSAFYFITGSVGLFLILMALSRPYGIWLFSTIVTRGIGLFGSLSGMFTAFYRENLIEIQNTHDTILMFVDYECSGIIETTAFWSLIAFYPVYSRKERTIIGVAGALWIYAANILRLFVVATIVFFNGNKIFFLAHSVLGRLFFYILVIALYYNVFTRAHIIKNFTGKLIYKGDEK</sequence>
<protein>
    <recommendedName>
        <fullName evidence="11">Exosortase family protein XrtG</fullName>
    </recommendedName>
</protein>
<evidence type="ECO:0000256" key="6">
    <source>
        <dbReference type="ARBA" id="ARBA00022989"/>
    </source>
</evidence>
<evidence type="ECO:0000256" key="8">
    <source>
        <dbReference type="SAM" id="Phobius"/>
    </source>
</evidence>
<dbReference type="GO" id="GO:0005886">
    <property type="term" value="C:plasma membrane"/>
    <property type="evidence" value="ECO:0007669"/>
    <property type="project" value="UniProtKB-SubCell"/>
</dbReference>